<evidence type="ECO:0000256" key="5">
    <source>
        <dbReference type="ARBA" id="ARBA00023316"/>
    </source>
</evidence>
<dbReference type="NCBIfam" id="NF041568">
    <property type="entry name" value="Jag_EloR"/>
    <property type="match status" value="1"/>
</dbReference>
<dbReference type="GO" id="GO:0071555">
    <property type="term" value="P:cell wall organization"/>
    <property type="evidence" value="ECO:0007669"/>
    <property type="project" value="UniProtKB-KW"/>
</dbReference>
<organism evidence="8 9">
    <name type="scientific">Candidatus Eisenbergiella stercorigallinarum</name>
    <dbReference type="NCBI Taxonomy" id="2838557"/>
    <lineage>
        <taxon>Bacteria</taxon>
        <taxon>Bacillati</taxon>
        <taxon>Bacillota</taxon>
        <taxon>Clostridia</taxon>
        <taxon>Lachnospirales</taxon>
        <taxon>Lachnospiraceae</taxon>
        <taxon>Eisenbergiella</taxon>
    </lineage>
</organism>
<accession>A0A9D2U1M4</accession>
<dbReference type="PANTHER" id="PTHR35800">
    <property type="entry name" value="PROTEIN JAG"/>
    <property type="match status" value="1"/>
</dbReference>
<dbReference type="InterPro" id="IPR034079">
    <property type="entry name" value="R3H_KhpB"/>
</dbReference>
<evidence type="ECO:0000256" key="6">
    <source>
        <dbReference type="HAMAP-Rule" id="MF_00867"/>
    </source>
</evidence>
<dbReference type="SMART" id="SM01245">
    <property type="entry name" value="Jag_N"/>
    <property type="match status" value="1"/>
</dbReference>
<dbReference type="EMBL" id="DWUW01000305">
    <property type="protein sequence ID" value="HJD32398.1"/>
    <property type="molecule type" value="Genomic_DNA"/>
</dbReference>
<dbReference type="Gene3D" id="3.30.300.20">
    <property type="match status" value="1"/>
</dbReference>
<dbReference type="GO" id="GO:0003723">
    <property type="term" value="F:RNA binding"/>
    <property type="evidence" value="ECO:0007669"/>
    <property type="project" value="UniProtKB-UniRule"/>
</dbReference>
<dbReference type="Proteomes" id="UP000823851">
    <property type="component" value="Unassembled WGS sequence"/>
</dbReference>
<dbReference type="Gene3D" id="3.30.30.80">
    <property type="entry name" value="probable RNA-binding protein from clostridium symbiosum atcc 14940"/>
    <property type="match status" value="1"/>
</dbReference>
<dbReference type="Pfam" id="PF13083">
    <property type="entry name" value="KH_KhpA-B"/>
    <property type="match status" value="1"/>
</dbReference>
<dbReference type="InterPro" id="IPR038008">
    <property type="entry name" value="Jag_KH"/>
</dbReference>
<dbReference type="InterPro" id="IPR038247">
    <property type="entry name" value="Jag_N_dom_sf"/>
</dbReference>
<dbReference type="InterPro" id="IPR032782">
    <property type="entry name" value="KhpB_N"/>
</dbReference>
<dbReference type="GO" id="GO:0009252">
    <property type="term" value="P:peptidoglycan biosynthetic process"/>
    <property type="evidence" value="ECO:0007669"/>
    <property type="project" value="UniProtKB-UniRule"/>
</dbReference>
<comment type="caution">
    <text evidence="8">The sequence shown here is derived from an EMBL/GenBank/DDBJ whole genome shotgun (WGS) entry which is preliminary data.</text>
</comment>
<dbReference type="GO" id="GO:0008360">
    <property type="term" value="P:regulation of cell shape"/>
    <property type="evidence" value="ECO:0007669"/>
    <property type="project" value="UniProtKB-KW"/>
</dbReference>
<dbReference type="AlphaFoldDB" id="A0A9D2U1M4"/>
<dbReference type="CDD" id="cd02644">
    <property type="entry name" value="R3H_jag"/>
    <property type="match status" value="1"/>
</dbReference>
<dbReference type="CDD" id="cd02414">
    <property type="entry name" value="KH-II_Jag"/>
    <property type="match status" value="1"/>
</dbReference>
<dbReference type="Pfam" id="PF01424">
    <property type="entry name" value="R3H"/>
    <property type="match status" value="1"/>
</dbReference>
<dbReference type="PROSITE" id="PS51061">
    <property type="entry name" value="R3H"/>
    <property type="match status" value="1"/>
</dbReference>
<keyword evidence="5 6" id="KW-0961">Cell wall biogenesis/degradation</keyword>
<dbReference type="SUPFAM" id="SSF82708">
    <property type="entry name" value="R3H domain"/>
    <property type="match status" value="1"/>
</dbReference>
<dbReference type="InterPro" id="IPR036867">
    <property type="entry name" value="R3H_dom_sf"/>
</dbReference>
<evidence type="ECO:0000313" key="9">
    <source>
        <dbReference type="Proteomes" id="UP000823851"/>
    </source>
</evidence>
<comment type="subcellular location">
    <subcellularLocation>
        <location evidence="6">Cytoplasm</location>
    </subcellularLocation>
</comment>
<comment type="similarity">
    <text evidence="6">Belongs to the KhpB RNA-binding protein family.</text>
</comment>
<evidence type="ECO:0000256" key="1">
    <source>
        <dbReference type="ARBA" id="ARBA00022490"/>
    </source>
</evidence>
<comment type="domain">
    <text evidence="6">Has an N-terminal Jag-N domain and 2 RNA-binding domains (KH and R3H).</text>
</comment>
<gene>
    <name evidence="6" type="primary">khpB</name>
    <name evidence="6" type="synonym">eloR</name>
    <name evidence="8" type="ORF">H9912_10735</name>
</gene>
<comment type="caution">
    <text evidence="6">Lacks conserved residue(s) required for the propagation of feature annotation.</text>
</comment>
<evidence type="ECO:0000256" key="4">
    <source>
        <dbReference type="ARBA" id="ARBA00023186"/>
    </source>
</evidence>
<keyword evidence="2 6" id="KW-0694">RNA-binding</keyword>
<dbReference type="InterPro" id="IPR001374">
    <property type="entry name" value="R3H_dom"/>
</dbReference>
<dbReference type="InterPro" id="IPR039247">
    <property type="entry name" value="KhpB"/>
</dbReference>
<keyword evidence="4 6" id="KW-0143">Chaperone</keyword>
<keyword evidence="3 6" id="KW-0133">Cell shape</keyword>
<dbReference type="Gene3D" id="3.30.1370.50">
    <property type="entry name" value="R3H-like domain"/>
    <property type="match status" value="1"/>
</dbReference>
<comment type="function">
    <text evidence="6">A probable RNA chaperone. Forms a complex with KhpA which binds to cellular RNA and controls its expression. Plays a role in peptidoglycan (PG) homeostasis and cell length regulation.</text>
</comment>
<reference evidence="8" key="2">
    <citation type="submission" date="2021-04" db="EMBL/GenBank/DDBJ databases">
        <authorList>
            <person name="Gilroy R."/>
        </authorList>
    </citation>
    <scope>NUCLEOTIDE SEQUENCE</scope>
    <source>
        <strain evidence="8">ChiHjej8B7-25341</strain>
    </source>
</reference>
<comment type="subunit">
    <text evidence="6">Forms a complex with KhpA.</text>
</comment>
<evidence type="ECO:0000256" key="2">
    <source>
        <dbReference type="ARBA" id="ARBA00022884"/>
    </source>
</evidence>
<dbReference type="SMART" id="SM00393">
    <property type="entry name" value="R3H"/>
    <property type="match status" value="1"/>
</dbReference>
<reference evidence="8" key="1">
    <citation type="journal article" date="2021" name="PeerJ">
        <title>Extensive microbial diversity within the chicken gut microbiome revealed by metagenomics and culture.</title>
        <authorList>
            <person name="Gilroy R."/>
            <person name="Ravi A."/>
            <person name="Getino M."/>
            <person name="Pursley I."/>
            <person name="Horton D.L."/>
            <person name="Alikhan N.F."/>
            <person name="Baker D."/>
            <person name="Gharbi K."/>
            <person name="Hall N."/>
            <person name="Watson M."/>
            <person name="Adriaenssens E.M."/>
            <person name="Foster-Nyarko E."/>
            <person name="Jarju S."/>
            <person name="Secka A."/>
            <person name="Antonio M."/>
            <person name="Oren A."/>
            <person name="Chaudhuri R.R."/>
            <person name="La Ragione R."/>
            <person name="Hildebrand F."/>
            <person name="Pallen M.J."/>
        </authorList>
    </citation>
    <scope>NUCLEOTIDE SEQUENCE</scope>
    <source>
        <strain evidence="8">ChiHjej8B7-25341</strain>
    </source>
</reference>
<dbReference type="PANTHER" id="PTHR35800:SF1">
    <property type="entry name" value="RNA-BINDING PROTEIN KHPB"/>
    <property type="match status" value="1"/>
</dbReference>
<proteinExistence type="inferred from homology"/>
<evidence type="ECO:0000313" key="8">
    <source>
        <dbReference type="EMBL" id="HJD32398.1"/>
    </source>
</evidence>
<evidence type="ECO:0000259" key="7">
    <source>
        <dbReference type="PROSITE" id="PS51061"/>
    </source>
</evidence>
<dbReference type="Pfam" id="PF14804">
    <property type="entry name" value="Jag_N"/>
    <property type="match status" value="1"/>
</dbReference>
<dbReference type="GO" id="GO:0005737">
    <property type="term" value="C:cytoplasm"/>
    <property type="evidence" value="ECO:0007669"/>
    <property type="project" value="UniProtKB-SubCell"/>
</dbReference>
<protein>
    <recommendedName>
        <fullName evidence="6">RNA-binding protein KhpB</fullName>
    </recommendedName>
    <alternativeName>
        <fullName evidence="6">RNA-binding protein EloR</fullName>
    </alternativeName>
</protein>
<dbReference type="HAMAP" id="MF_00867">
    <property type="entry name" value="KhpB"/>
    <property type="match status" value="1"/>
</dbReference>
<feature type="domain" description="R3H" evidence="7">
    <location>
        <begin position="141"/>
        <end position="207"/>
    </location>
</feature>
<keyword evidence="1 6" id="KW-0963">Cytoplasm</keyword>
<dbReference type="InterPro" id="IPR015946">
    <property type="entry name" value="KH_dom-like_a/b"/>
</dbReference>
<name>A0A9D2U1M4_9FIRM</name>
<sequence length="207" mass="23791">MEFVEFTAKTVDDAITAACQKFLVTSDRLEYEVKEEGSSGFLGFNAKPAKILARVKETLEDKAKAFLEDVFAAMHMTVLVEISYDENEKTMDIDLKGDDMGVLIGKRGQTLDSLQYLVSLVVNRDTDDYIRVKVDTEDYRKRRKETLENLAKNIAYKVKRTRRSVSLEPMNPYERRIIHSALQNDKFVTTHSEGDEPYRHVVVTLKK</sequence>
<evidence type="ECO:0000256" key="3">
    <source>
        <dbReference type="ARBA" id="ARBA00022960"/>
    </source>
</evidence>